<keyword evidence="2" id="KW-0812">Transmembrane</keyword>
<feature type="transmembrane region" description="Helical" evidence="2">
    <location>
        <begin position="369"/>
        <end position="392"/>
    </location>
</feature>
<proteinExistence type="predicted"/>
<sequence length="452" mass="51905">MQFQFVGNDAKSRKTVRSLVMKGRNVGRTHPQRCQRDNAQAKAKDNQRREVRPDDGALTLSRCIGDGIPAFATGHNWTPYQKLRLHQYFLVIAEALYPRELCQSMDVYKSLWFQSLFIDEAYFHFAIAMTNTCIDFFLRRTEESPTALAHLSRTFQLLNKRLGSKDAVTDMTIGLTAVLSIRESVRGDLKTNKVHLDGLQQMVELRGGLRSFEGDVSVLQKICRADLEYSLLSGESPRFHYVDMPRHKIPTTSEGIGERYRHLLCVFPEGSSRNMHQLVIDVLNANTLFNGDPDSPKPNALEFQAIILSLLYGLLRIDEAEFESFTQVQRMWFFGLVAFVGSFMFQFGRRRYLRYHQLARRVQTCIEQLYGGLTCPNALVLWLLLVGSVCMWGEETDDHWLLPAVARTARFMGLSTWKGVLEELKRAPWVHSVHDDIGKRTWESSQRYGLKP</sequence>
<evidence type="ECO:0000256" key="1">
    <source>
        <dbReference type="SAM" id="MobiDB-lite"/>
    </source>
</evidence>
<name>A0ABR1H3I8_9HYPO</name>
<accession>A0ABR1H3I8</accession>
<feature type="transmembrane region" description="Helical" evidence="2">
    <location>
        <begin position="331"/>
        <end position="348"/>
    </location>
</feature>
<reference evidence="3 4" key="1">
    <citation type="journal article" date="2025" name="Microbiol. Resour. Announc.">
        <title>Draft genome sequences for Neonectria magnoliae and Neonectria punicea, canker pathogens of Liriodendron tulipifera and Acer saccharum in West Virginia.</title>
        <authorList>
            <person name="Petronek H.M."/>
            <person name="Kasson M.T."/>
            <person name="Metheny A.M."/>
            <person name="Stauder C.M."/>
            <person name="Lovett B."/>
            <person name="Lynch S.C."/>
            <person name="Garnas J.R."/>
            <person name="Kasson L.R."/>
            <person name="Stajich J.E."/>
        </authorList>
    </citation>
    <scope>NUCLEOTIDE SEQUENCE [LARGE SCALE GENOMIC DNA]</scope>
    <source>
        <strain evidence="3 4">NRRL 64653</strain>
    </source>
</reference>
<evidence type="ECO:0000256" key="2">
    <source>
        <dbReference type="SAM" id="Phobius"/>
    </source>
</evidence>
<keyword evidence="2" id="KW-1133">Transmembrane helix</keyword>
<evidence type="ECO:0000313" key="3">
    <source>
        <dbReference type="EMBL" id="KAK7415678.1"/>
    </source>
</evidence>
<organism evidence="3 4">
    <name type="scientific">Neonectria punicea</name>
    <dbReference type="NCBI Taxonomy" id="979145"/>
    <lineage>
        <taxon>Eukaryota</taxon>
        <taxon>Fungi</taxon>
        <taxon>Dikarya</taxon>
        <taxon>Ascomycota</taxon>
        <taxon>Pezizomycotina</taxon>
        <taxon>Sordariomycetes</taxon>
        <taxon>Hypocreomycetidae</taxon>
        <taxon>Hypocreales</taxon>
        <taxon>Nectriaceae</taxon>
        <taxon>Neonectria</taxon>
    </lineage>
</organism>
<comment type="caution">
    <text evidence="3">The sequence shown here is derived from an EMBL/GenBank/DDBJ whole genome shotgun (WGS) entry which is preliminary data.</text>
</comment>
<gene>
    <name evidence="3" type="ORF">QQX98_005712</name>
</gene>
<dbReference type="PANTHER" id="PTHR37540">
    <property type="entry name" value="TRANSCRIPTION FACTOR (ACR-2), PUTATIVE-RELATED-RELATED"/>
    <property type="match status" value="1"/>
</dbReference>
<feature type="region of interest" description="Disordered" evidence="1">
    <location>
        <begin position="27"/>
        <end position="51"/>
    </location>
</feature>
<keyword evidence="2" id="KW-0472">Membrane</keyword>
<keyword evidence="4" id="KW-1185">Reference proteome</keyword>
<evidence type="ECO:0000313" key="4">
    <source>
        <dbReference type="Proteomes" id="UP001498476"/>
    </source>
</evidence>
<dbReference type="PANTHER" id="PTHR37540:SF9">
    <property type="entry name" value="ZN(2)-C6 FUNGAL-TYPE DOMAIN-CONTAINING PROTEIN"/>
    <property type="match status" value="1"/>
</dbReference>
<protein>
    <submittedName>
        <fullName evidence="3">Uncharacterized protein</fullName>
    </submittedName>
</protein>
<dbReference type="Proteomes" id="UP001498476">
    <property type="component" value="Unassembled WGS sequence"/>
</dbReference>
<feature type="compositionally biased region" description="Basic and acidic residues" evidence="1">
    <location>
        <begin position="42"/>
        <end position="51"/>
    </location>
</feature>
<dbReference type="EMBL" id="JAZAVJ010000079">
    <property type="protein sequence ID" value="KAK7415678.1"/>
    <property type="molecule type" value="Genomic_DNA"/>
</dbReference>